<keyword evidence="4" id="KW-1185">Reference proteome</keyword>
<dbReference type="EMBL" id="JAWHQM010000002">
    <property type="protein sequence ID" value="KAK5625399.1"/>
    <property type="molecule type" value="Genomic_DNA"/>
</dbReference>
<comment type="caution">
    <text evidence="3">The sequence shown here is derived from an EMBL/GenBank/DDBJ whole genome shotgun (WGS) entry which is preliminary data.</text>
</comment>
<proteinExistence type="predicted"/>
<protein>
    <submittedName>
        <fullName evidence="3">Uncharacterized protein</fullName>
    </submittedName>
</protein>
<feature type="coiled-coil region" evidence="1">
    <location>
        <begin position="340"/>
        <end position="370"/>
    </location>
</feature>
<evidence type="ECO:0000313" key="4">
    <source>
        <dbReference type="Proteomes" id="UP001305414"/>
    </source>
</evidence>
<organism evidence="3 4">
    <name type="scientific">Xylaria bambusicola</name>
    <dbReference type="NCBI Taxonomy" id="326684"/>
    <lineage>
        <taxon>Eukaryota</taxon>
        <taxon>Fungi</taxon>
        <taxon>Dikarya</taxon>
        <taxon>Ascomycota</taxon>
        <taxon>Pezizomycotina</taxon>
        <taxon>Sordariomycetes</taxon>
        <taxon>Xylariomycetidae</taxon>
        <taxon>Xylariales</taxon>
        <taxon>Xylariaceae</taxon>
        <taxon>Xylaria</taxon>
    </lineage>
</organism>
<evidence type="ECO:0000313" key="3">
    <source>
        <dbReference type="EMBL" id="KAK5625399.1"/>
    </source>
</evidence>
<feature type="region of interest" description="Disordered" evidence="2">
    <location>
        <begin position="1"/>
        <end position="21"/>
    </location>
</feature>
<accession>A0AAN7UQ09</accession>
<sequence>MRNPRLPFIGRLSSSTHSSSNDITKAERLPWNLIGEAKDNLFNELERLYWIGVRQELESVLYTLRTWQASQYQKVSFEDESDNFIHGFDTFVDQVSEANRTFADEVAKWKGQVGGVSVDGYLEGLQRCAQGMATDQRSTQIKAELRQAVENRPNDESLRRRTRLLLQAAAFLDMEKLIEHRPPLDDLSYLKRPTIPQLKLDTVNRSGVPKFSPMRCSSCSNVIRGSMYRRATFGQETNQEQAEVVCEDCYREKFVGIVGFAKMYKHSILREAVNPQVSRQICLCDQVPHYDVSGKPLNLFPVDKETQHLKAQQPGSVECGLLKLPEVEAEAKYDGMQSLVSRKKTKNKLLAEEKKEYEEQEALKAKKQQKQYQRTKVTQQNHNSLDIDMETGAVLAVADAEADEDVPFFLKRHIENYPFGNVHMALRVGPLVFENGVAHTQGGALITLRESPVFHSQQLSETTRSLVLNGGDTRQLWWQQQPSGRPKRYKCVMKQVVGSPFTGLDPEDTFLENRIIDSLISASNIGFDDPGLSYQDRQNWIEDLLGPIMGDLKDLLRVRVSVYLKGITLRLLDPQTRLTWSPTSNNCQNFCDSVIDLNTFQSLFAPNHYQTKYPLYLMSFVCRPAEHNKPKIKSKLDVPRGLTEEYLLRFRYGRHDDADIVDTLQEYWYDWGAFGKNLYRYQDLFPWDCTEAFGRYPVSCGDCNLAKHVWAFPFDSWSIIALHLTRDHSHYPSNESERAGIISDAGWMKNRLLVLIALEKLTIAATEMAKNALFQRSTVWLHMQPQSALDRLKLGGIHRAQPFSHSYDQVSPLKSFPLRQVSGISATANSKNGEYHHYFTAPWAHLRFENQITEYELLRDGRMKLPDVEYATRLYHDYGVRTLADRDRVTDVEVAPSSYANFSDSGFSAEVSLAVELSDPAGGNCASGCGATECSAGPACSSGYDGGDGGGGDGGGDGCGGGDGG</sequence>
<reference evidence="3 4" key="1">
    <citation type="submission" date="2023-10" db="EMBL/GenBank/DDBJ databases">
        <title>Draft genome sequence of Xylaria bambusicola isolate GMP-LS, the root and basal stem rot pathogen of sugarcane in Indonesia.</title>
        <authorList>
            <person name="Selvaraj P."/>
            <person name="Muralishankar V."/>
            <person name="Muruganantham S."/>
            <person name="Sp S."/>
            <person name="Haryani S."/>
            <person name="Lau K.J.X."/>
            <person name="Naqvi N.I."/>
        </authorList>
    </citation>
    <scope>NUCLEOTIDE SEQUENCE [LARGE SCALE GENOMIC DNA]</scope>
    <source>
        <strain evidence="3">GMP-LS</strain>
    </source>
</reference>
<evidence type="ECO:0000256" key="1">
    <source>
        <dbReference type="SAM" id="Coils"/>
    </source>
</evidence>
<evidence type="ECO:0000256" key="2">
    <source>
        <dbReference type="SAM" id="MobiDB-lite"/>
    </source>
</evidence>
<gene>
    <name evidence="3" type="ORF">RRF57_001115</name>
</gene>
<dbReference type="Proteomes" id="UP001305414">
    <property type="component" value="Unassembled WGS sequence"/>
</dbReference>
<name>A0AAN7UQ09_9PEZI</name>
<dbReference type="AlphaFoldDB" id="A0AAN7UQ09"/>
<keyword evidence="1" id="KW-0175">Coiled coil</keyword>